<dbReference type="Pfam" id="PF10262">
    <property type="entry name" value="Rdx"/>
    <property type="match status" value="1"/>
</dbReference>
<dbReference type="Gene3D" id="3.40.30.10">
    <property type="entry name" value="Glutaredoxin"/>
    <property type="match status" value="1"/>
</dbReference>
<keyword evidence="1" id="KW-0676">Redox-active center</keyword>
<sequence length="56" mass="6174">MAAKIEATLPVQVEMIPSSGGVFEISVDDTLVYSKKATGEFPPEFNIVEQLQQMMK</sequence>
<dbReference type="NCBIfam" id="TIGR02174">
    <property type="entry name" value="CXXU_selWTH"/>
    <property type="match status" value="1"/>
</dbReference>
<comment type="caution">
    <text evidence="2">The sequence shown here is derived from an EMBL/GenBank/DDBJ whole genome shotgun (WGS) entry which is preliminary data.</text>
</comment>
<dbReference type="Proteomes" id="UP000632828">
    <property type="component" value="Unassembled WGS sequence"/>
</dbReference>
<evidence type="ECO:0000313" key="2">
    <source>
        <dbReference type="EMBL" id="MBD1400914.1"/>
    </source>
</evidence>
<dbReference type="SUPFAM" id="SSF52833">
    <property type="entry name" value="Thioredoxin-like"/>
    <property type="match status" value="1"/>
</dbReference>
<name>A0A8J6R626_9BACT</name>
<accession>A0A8J6R626</accession>
<keyword evidence="3" id="KW-1185">Reference proteome</keyword>
<evidence type="ECO:0000256" key="1">
    <source>
        <dbReference type="ARBA" id="ARBA00023284"/>
    </source>
</evidence>
<gene>
    <name evidence="2" type="ORF">ICT70_09540</name>
</gene>
<dbReference type="InterPro" id="IPR011893">
    <property type="entry name" value="Selenoprotein_Rdx-typ"/>
</dbReference>
<proteinExistence type="predicted"/>
<dbReference type="AlphaFoldDB" id="A0A8J6R626"/>
<dbReference type="InterPro" id="IPR036249">
    <property type="entry name" value="Thioredoxin-like_sf"/>
</dbReference>
<evidence type="ECO:0000313" key="3">
    <source>
        <dbReference type="Proteomes" id="UP000632828"/>
    </source>
</evidence>
<organism evidence="2 3">
    <name type="scientific">Pelovirga terrestris</name>
    <dbReference type="NCBI Taxonomy" id="2771352"/>
    <lineage>
        <taxon>Bacteria</taxon>
        <taxon>Pseudomonadati</taxon>
        <taxon>Thermodesulfobacteriota</taxon>
        <taxon>Desulfuromonadia</taxon>
        <taxon>Geobacterales</taxon>
        <taxon>Geobacteraceae</taxon>
        <taxon>Pelovirga</taxon>
    </lineage>
</organism>
<dbReference type="EMBL" id="JACWUN010000010">
    <property type="protein sequence ID" value="MBD1400914.1"/>
    <property type="molecule type" value="Genomic_DNA"/>
</dbReference>
<protein>
    <submittedName>
        <fullName evidence="2">Rdx family protein</fullName>
    </submittedName>
</protein>
<reference evidence="2" key="1">
    <citation type="submission" date="2020-09" db="EMBL/GenBank/DDBJ databases">
        <title>Pelobacter alkaliphilus sp. nov., a novel anaerobic arsenate-reducing bacterium from terrestrial mud volcano.</title>
        <authorList>
            <person name="Khomyakova M.A."/>
            <person name="Merkel A.Y."/>
            <person name="Slobodkin A.I."/>
        </authorList>
    </citation>
    <scope>NUCLEOTIDE SEQUENCE</scope>
    <source>
        <strain evidence="2">M08fum</strain>
    </source>
</reference>